<dbReference type="Proteomes" id="UP000886803">
    <property type="component" value="Unassembled WGS sequence"/>
</dbReference>
<organism evidence="2 3">
    <name type="scientific">Candidatus Gemmiger avicola</name>
    <dbReference type="NCBI Taxonomy" id="2838605"/>
    <lineage>
        <taxon>Bacteria</taxon>
        <taxon>Bacillati</taxon>
        <taxon>Bacillota</taxon>
        <taxon>Clostridia</taxon>
        <taxon>Eubacteriales</taxon>
        <taxon>Gemmiger</taxon>
    </lineage>
</organism>
<reference evidence="2" key="1">
    <citation type="journal article" date="2021" name="PeerJ">
        <title>Extensive microbial diversity within the chicken gut microbiome revealed by metagenomics and culture.</title>
        <authorList>
            <person name="Gilroy R."/>
            <person name="Ravi A."/>
            <person name="Getino M."/>
            <person name="Pursley I."/>
            <person name="Horton D.L."/>
            <person name="Alikhan N.F."/>
            <person name="Baker D."/>
            <person name="Gharbi K."/>
            <person name="Hall N."/>
            <person name="Watson M."/>
            <person name="Adriaenssens E.M."/>
            <person name="Foster-Nyarko E."/>
            <person name="Jarju S."/>
            <person name="Secka A."/>
            <person name="Antonio M."/>
            <person name="Oren A."/>
            <person name="Chaudhuri R.R."/>
            <person name="La Ragione R."/>
            <person name="Hildebrand F."/>
            <person name="Pallen M.J."/>
        </authorList>
    </citation>
    <scope>NUCLEOTIDE SEQUENCE</scope>
    <source>
        <strain evidence="2">ChiBcec8-13705</strain>
    </source>
</reference>
<keyword evidence="1" id="KW-1133">Transmembrane helix</keyword>
<gene>
    <name evidence="2" type="ORF">H9945_00935</name>
</gene>
<keyword evidence="1" id="KW-0472">Membrane</keyword>
<feature type="transmembrane region" description="Helical" evidence="1">
    <location>
        <begin position="64"/>
        <end position="85"/>
    </location>
</feature>
<evidence type="ECO:0000313" key="2">
    <source>
        <dbReference type="EMBL" id="HJB41045.1"/>
    </source>
</evidence>
<feature type="transmembrane region" description="Helical" evidence="1">
    <location>
        <begin position="6"/>
        <end position="31"/>
    </location>
</feature>
<accession>A0A9D2S381</accession>
<feature type="transmembrane region" description="Helical" evidence="1">
    <location>
        <begin position="38"/>
        <end position="58"/>
    </location>
</feature>
<protein>
    <submittedName>
        <fullName evidence="2">Uncharacterized protein</fullName>
    </submittedName>
</protein>
<evidence type="ECO:0000256" key="1">
    <source>
        <dbReference type="SAM" id="Phobius"/>
    </source>
</evidence>
<name>A0A9D2S381_9FIRM</name>
<evidence type="ECO:0000313" key="3">
    <source>
        <dbReference type="Proteomes" id="UP000886803"/>
    </source>
</evidence>
<sequence>MPEEKPLYQLYIGVSPIFGFGERYAILYFWLPARGMNICFGPFLFAAKALVCGIVPFVKLLCKHPMVFACGYTIGFTCCGFWIYLSRFQFFSISSISRTG</sequence>
<proteinExistence type="predicted"/>
<comment type="caution">
    <text evidence="2">The sequence shown here is derived from an EMBL/GenBank/DDBJ whole genome shotgun (WGS) entry which is preliminary data.</text>
</comment>
<dbReference type="AlphaFoldDB" id="A0A9D2S381"/>
<reference evidence="2" key="2">
    <citation type="submission" date="2021-04" db="EMBL/GenBank/DDBJ databases">
        <authorList>
            <person name="Gilroy R."/>
        </authorList>
    </citation>
    <scope>NUCLEOTIDE SEQUENCE</scope>
    <source>
        <strain evidence="2">ChiBcec8-13705</strain>
    </source>
</reference>
<keyword evidence="1" id="KW-0812">Transmembrane</keyword>
<dbReference type="EMBL" id="DWYG01000010">
    <property type="protein sequence ID" value="HJB41045.1"/>
    <property type="molecule type" value="Genomic_DNA"/>
</dbReference>